<dbReference type="EMBL" id="CP003002">
    <property type="protein sequence ID" value="AEO55686.1"/>
    <property type="molecule type" value="Genomic_DNA"/>
</dbReference>
<dbReference type="HOGENOM" id="CLU_1526200_0_0_1"/>
<dbReference type="AlphaFoldDB" id="G2PZK0"/>
<name>G2PZK0_THET4</name>
<protein>
    <submittedName>
        <fullName evidence="2">Uncharacterized protein</fullName>
    </submittedName>
</protein>
<dbReference type="KEGG" id="mtm:MYCTH_2108297"/>
<evidence type="ECO:0000256" key="1">
    <source>
        <dbReference type="SAM" id="MobiDB-lite"/>
    </source>
</evidence>
<evidence type="ECO:0000313" key="2">
    <source>
        <dbReference type="EMBL" id="AEO55686.1"/>
    </source>
</evidence>
<evidence type="ECO:0000313" key="3">
    <source>
        <dbReference type="Proteomes" id="UP000007322"/>
    </source>
</evidence>
<gene>
    <name evidence="2" type="ORF">MYCTH_2108297</name>
</gene>
<sequence length="176" mass="19534">MAGLTYYPAAIHTHQQLSHDVDQRSISIYDATTDGEAVDDTSAAAPDTHHHRRRHHHHHRHRHHLLGNREGDGYDGDHEPSSAWPMPSPGRERKPADEATSDDDNNNHHHLGGVVGGNSLLLDPRPSTSADDPLNWSWAKKHAVLAALIPGCLLSDWTLTWGTAVFPMQAAEWYIP</sequence>
<keyword evidence="3" id="KW-1185">Reference proteome</keyword>
<proteinExistence type="predicted"/>
<dbReference type="GeneID" id="11506060"/>
<feature type="region of interest" description="Disordered" evidence="1">
    <location>
        <begin position="37"/>
        <end position="126"/>
    </location>
</feature>
<feature type="compositionally biased region" description="Basic and acidic residues" evidence="1">
    <location>
        <begin position="67"/>
        <end position="80"/>
    </location>
</feature>
<dbReference type="OrthoDB" id="2533084at2759"/>
<organism evidence="2 3">
    <name type="scientific">Thermothelomyces thermophilus (strain ATCC 42464 / BCRC 31852 / DSM 1799)</name>
    <name type="common">Sporotrichum thermophile</name>
    <dbReference type="NCBI Taxonomy" id="573729"/>
    <lineage>
        <taxon>Eukaryota</taxon>
        <taxon>Fungi</taxon>
        <taxon>Dikarya</taxon>
        <taxon>Ascomycota</taxon>
        <taxon>Pezizomycotina</taxon>
        <taxon>Sordariomycetes</taxon>
        <taxon>Sordariomycetidae</taxon>
        <taxon>Sordariales</taxon>
        <taxon>Chaetomiaceae</taxon>
        <taxon>Thermothelomyces</taxon>
    </lineage>
</organism>
<reference evidence="2 3" key="1">
    <citation type="journal article" date="2011" name="Nat. Biotechnol.">
        <title>Comparative genomic analysis of the thermophilic biomass-degrading fungi Myceliophthora thermophila and Thielavia terrestris.</title>
        <authorList>
            <person name="Berka R.M."/>
            <person name="Grigoriev I.V."/>
            <person name="Otillar R."/>
            <person name="Salamov A."/>
            <person name="Grimwood J."/>
            <person name="Reid I."/>
            <person name="Ishmael N."/>
            <person name="John T."/>
            <person name="Darmond C."/>
            <person name="Moisan M.-C."/>
            <person name="Henrissat B."/>
            <person name="Coutinho P.M."/>
            <person name="Lombard V."/>
            <person name="Natvig D.O."/>
            <person name="Lindquist E."/>
            <person name="Schmutz J."/>
            <person name="Lucas S."/>
            <person name="Harris P."/>
            <person name="Powlowski J."/>
            <person name="Bellemare A."/>
            <person name="Taylor D."/>
            <person name="Butler G."/>
            <person name="de Vries R.P."/>
            <person name="Allijn I.E."/>
            <person name="van den Brink J."/>
            <person name="Ushinsky S."/>
            <person name="Storms R."/>
            <person name="Powell A.J."/>
            <person name="Paulsen I.T."/>
            <person name="Elbourne L.D.H."/>
            <person name="Baker S.E."/>
            <person name="Magnuson J."/>
            <person name="LaBoissiere S."/>
            <person name="Clutterbuck A.J."/>
            <person name="Martinez D."/>
            <person name="Wogulis M."/>
            <person name="de Leon A.L."/>
            <person name="Rey M.W."/>
            <person name="Tsang A."/>
        </authorList>
    </citation>
    <scope>NUCLEOTIDE SEQUENCE [LARGE SCALE GENOMIC DNA]</scope>
    <source>
        <strain evidence="3">ATCC 42464 / BCRC 31852 / DSM 1799</strain>
    </source>
</reference>
<accession>G2PZK0</accession>
<dbReference type="Proteomes" id="UP000007322">
    <property type="component" value="Chromosome 1"/>
</dbReference>
<dbReference type="VEuPathDB" id="FungiDB:MYCTH_2108297"/>
<dbReference type="InParanoid" id="G2PZK0"/>
<feature type="compositionally biased region" description="Basic residues" evidence="1">
    <location>
        <begin position="49"/>
        <end position="66"/>
    </location>
</feature>
<dbReference type="RefSeq" id="XP_003660931.1">
    <property type="nucleotide sequence ID" value="XM_003660883.1"/>
</dbReference>